<accession>A0AAV2J4L5</accession>
<evidence type="ECO:0000313" key="1">
    <source>
        <dbReference type="EMBL" id="CAL1572473.1"/>
    </source>
</evidence>
<dbReference type="Proteomes" id="UP001497482">
    <property type="component" value="Chromosome 11"/>
</dbReference>
<sequence>MWAGGEGHSKGKLPPHWVRVGAESLPSDRYATARHASPSITLRDRRMGAGVALVMIWKSEEPAMTASGPCVCEGVRPRTDHCTRWTRRAAQSVQTGHMATQGEDIS</sequence>
<name>A0AAV2J4L5_KNICA</name>
<gene>
    <name evidence="1" type="ORF">KC01_LOCUS4507</name>
</gene>
<evidence type="ECO:0000313" key="2">
    <source>
        <dbReference type="Proteomes" id="UP001497482"/>
    </source>
</evidence>
<dbReference type="EMBL" id="OZ035833">
    <property type="protein sequence ID" value="CAL1572473.1"/>
    <property type="molecule type" value="Genomic_DNA"/>
</dbReference>
<organism evidence="1 2">
    <name type="scientific">Knipowitschia caucasica</name>
    <name type="common">Caucasian dwarf goby</name>
    <name type="synonym">Pomatoschistus caucasicus</name>
    <dbReference type="NCBI Taxonomy" id="637954"/>
    <lineage>
        <taxon>Eukaryota</taxon>
        <taxon>Metazoa</taxon>
        <taxon>Chordata</taxon>
        <taxon>Craniata</taxon>
        <taxon>Vertebrata</taxon>
        <taxon>Euteleostomi</taxon>
        <taxon>Actinopterygii</taxon>
        <taxon>Neopterygii</taxon>
        <taxon>Teleostei</taxon>
        <taxon>Neoteleostei</taxon>
        <taxon>Acanthomorphata</taxon>
        <taxon>Gobiaria</taxon>
        <taxon>Gobiiformes</taxon>
        <taxon>Gobioidei</taxon>
        <taxon>Gobiidae</taxon>
        <taxon>Gobiinae</taxon>
        <taxon>Knipowitschia</taxon>
    </lineage>
</organism>
<proteinExistence type="predicted"/>
<dbReference type="AlphaFoldDB" id="A0AAV2J4L5"/>
<protein>
    <submittedName>
        <fullName evidence="1">Uncharacterized protein</fullName>
    </submittedName>
</protein>
<keyword evidence="2" id="KW-1185">Reference proteome</keyword>
<reference evidence="1 2" key="1">
    <citation type="submission" date="2024-04" db="EMBL/GenBank/DDBJ databases">
        <authorList>
            <person name="Waldvogel A.-M."/>
            <person name="Schoenle A."/>
        </authorList>
    </citation>
    <scope>NUCLEOTIDE SEQUENCE [LARGE SCALE GENOMIC DNA]</scope>
</reference>